<evidence type="ECO:0000313" key="2">
    <source>
        <dbReference type="EMBL" id="RAL53567.1"/>
    </source>
</evidence>
<feature type="compositionally biased region" description="Acidic residues" evidence="1">
    <location>
        <begin position="113"/>
        <end position="126"/>
    </location>
</feature>
<feature type="compositionally biased region" description="Polar residues" evidence="1">
    <location>
        <begin position="45"/>
        <end position="55"/>
    </location>
</feature>
<accession>A0A328E6Q8</accession>
<dbReference type="AlphaFoldDB" id="A0A328E6Q8"/>
<dbReference type="EMBL" id="NQVE01000018">
    <property type="protein sequence ID" value="RAL53567.1"/>
    <property type="molecule type" value="Genomic_DNA"/>
</dbReference>
<keyword evidence="3" id="KW-1185">Reference proteome</keyword>
<proteinExistence type="predicted"/>
<gene>
    <name evidence="2" type="ORF">DM860_012182</name>
</gene>
<protein>
    <submittedName>
        <fullName evidence="2">Uncharacterized protein</fullName>
    </submittedName>
</protein>
<reference evidence="2 3" key="1">
    <citation type="submission" date="2018-06" db="EMBL/GenBank/DDBJ databases">
        <title>The Genome of Cuscuta australis (Dodder) Provides Insight into the Evolution of Plant Parasitism.</title>
        <authorList>
            <person name="Liu H."/>
        </authorList>
    </citation>
    <scope>NUCLEOTIDE SEQUENCE [LARGE SCALE GENOMIC DNA]</scope>
    <source>
        <strain evidence="3">cv. Yunnan</strain>
        <tissue evidence="2">Vines</tissue>
    </source>
</reference>
<feature type="region of interest" description="Disordered" evidence="1">
    <location>
        <begin position="1"/>
        <end position="126"/>
    </location>
</feature>
<organism evidence="2 3">
    <name type="scientific">Cuscuta australis</name>
    <dbReference type="NCBI Taxonomy" id="267555"/>
    <lineage>
        <taxon>Eukaryota</taxon>
        <taxon>Viridiplantae</taxon>
        <taxon>Streptophyta</taxon>
        <taxon>Embryophyta</taxon>
        <taxon>Tracheophyta</taxon>
        <taxon>Spermatophyta</taxon>
        <taxon>Magnoliopsida</taxon>
        <taxon>eudicotyledons</taxon>
        <taxon>Gunneridae</taxon>
        <taxon>Pentapetalae</taxon>
        <taxon>asterids</taxon>
        <taxon>lamiids</taxon>
        <taxon>Solanales</taxon>
        <taxon>Convolvulaceae</taxon>
        <taxon>Cuscuteae</taxon>
        <taxon>Cuscuta</taxon>
        <taxon>Cuscuta subgen. Grammica</taxon>
        <taxon>Cuscuta sect. Cleistogrammica</taxon>
    </lineage>
</organism>
<feature type="compositionally biased region" description="Acidic residues" evidence="1">
    <location>
        <begin position="82"/>
        <end position="105"/>
    </location>
</feature>
<evidence type="ECO:0000313" key="3">
    <source>
        <dbReference type="Proteomes" id="UP000249390"/>
    </source>
</evidence>
<evidence type="ECO:0000256" key="1">
    <source>
        <dbReference type="SAM" id="MobiDB-lite"/>
    </source>
</evidence>
<dbReference type="Proteomes" id="UP000249390">
    <property type="component" value="Unassembled WGS sequence"/>
</dbReference>
<name>A0A328E6Q8_9ASTE</name>
<sequence length="126" mass="14012">MATSGVAKNLGNLKSFKNNRMHPDAVQGMVGAGKEVTNAEKNEGSRSVISVTSTTPRRRSGRLMNALWKMQRNRSPVHMNIDEEDEETTKDDMEKGDECEDESNDCNEGSNGESDEDVVYDDEPEE</sequence>
<comment type="caution">
    <text evidence="2">The sequence shown here is derived from an EMBL/GenBank/DDBJ whole genome shotgun (WGS) entry which is preliminary data.</text>
</comment>